<dbReference type="EMBL" id="AMZN01000085">
    <property type="protein sequence ID" value="ELR69045.1"/>
    <property type="molecule type" value="Genomic_DNA"/>
</dbReference>
<keyword evidence="2" id="KW-1185">Reference proteome</keyword>
<dbReference type="Gene3D" id="1.25.40.10">
    <property type="entry name" value="Tetratricopeptide repeat domain"/>
    <property type="match status" value="1"/>
</dbReference>
<proteinExistence type="predicted"/>
<dbReference type="AlphaFoldDB" id="L8JJR4"/>
<dbReference type="STRING" id="1237149.C900_05530"/>
<accession>L8JJR4</accession>
<gene>
    <name evidence="1" type="ORF">C900_05530</name>
</gene>
<sequence length="312" mass="35871">MLLSLQVTTGQSTINIEGYVRFIPACANPAVNIQVFENGEFKRSLFVESTNPYRYKGEIEKLSSNSVLELKVQVENPSDYGVDARFDAKYYHPPKKIIVRKLQDIAYAAIETSREKFTEGDYASAIHELESILSLGYDYSDGQTYYMAKILADSYRKIGQREKGIRVITDKVLDNNLSITNGQKFETYKFLSLMYAEMEDYKNQKNVLEKLTVSVELDKIPEDKKLAYFKERYDNLLKFGEYNKFRTYPALEFSNSVAGDSSSVEYDDWQRFMIDLSGYVDLDLTSNVEKDPQQILKQVETLNAGGWQSGRQ</sequence>
<evidence type="ECO:0000313" key="2">
    <source>
        <dbReference type="Proteomes" id="UP000011135"/>
    </source>
</evidence>
<dbReference type="InterPro" id="IPR011990">
    <property type="entry name" value="TPR-like_helical_dom_sf"/>
</dbReference>
<reference evidence="1 2" key="1">
    <citation type="submission" date="2012-12" db="EMBL/GenBank/DDBJ databases">
        <title>Genome assembly of Fulvivirga imtechensis AK7.</title>
        <authorList>
            <person name="Nupur N."/>
            <person name="Khatri I."/>
            <person name="Kumar R."/>
            <person name="Subramanian S."/>
            <person name="Pinnaka A."/>
        </authorList>
    </citation>
    <scope>NUCLEOTIDE SEQUENCE [LARGE SCALE GENOMIC DNA]</scope>
    <source>
        <strain evidence="1 2">AK7</strain>
    </source>
</reference>
<comment type="caution">
    <text evidence="1">The sequence shown here is derived from an EMBL/GenBank/DDBJ whole genome shotgun (WGS) entry which is preliminary data.</text>
</comment>
<evidence type="ECO:0000313" key="1">
    <source>
        <dbReference type="EMBL" id="ELR69045.1"/>
    </source>
</evidence>
<name>L8JJR4_9BACT</name>
<organism evidence="1 2">
    <name type="scientific">Fulvivirga imtechensis AK7</name>
    <dbReference type="NCBI Taxonomy" id="1237149"/>
    <lineage>
        <taxon>Bacteria</taxon>
        <taxon>Pseudomonadati</taxon>
        <taxon>Bacteroidota</taxon>
        <taxon>Cytophagia</taxon>
        <taxon>Cytophagales</taxon>
        <taxon>Fulvivirgaceae</taxon>
        <taxon>Fulvivirga</taxon>
    </lineage>
</organism>
<dbReference type="Proteomes" id="UP000011135">
    <property type="component" value="Unassembled WGS sequence"/>
</dbReference>
<protein>
    <submittedName>
        <fullName evidence="1">Uncharacterized protein</fullName>
    </submittedName>
</protein>